<keyword evidence="3" id="KW-1185">Reference proteome</keyword>
<accession>A0A2N5SSL0</accession>
<organism evidence="2 3">
    <name type="scientific">Puccinia coronata f. sp. avenae</name>
    <dbReference type="NCBI Taxonomy" id="200324"/>
    <lineage>
        <taxon>Eukaryota</taxon>
        <taxon>Fungi</taxon>
        <taxon>Dikarya</taxon>
        <taxon>Basidiomycota</taxon>
        <taxon>Pucciniomycotina</taxon>
        <taxon>Pucciniomycetes</taxon>
        <taxon>Pucciniales</taxon>
        <taxon>Pucciniaceae</taxon>
        <taxon>Puccinia</taxon>
    </lineage>
</organism>
<dbReference type="AlphaFoldDB" id="A0A2N5SSL0"/>
<reference evidence="2 3" key="1">
    <citation type="submission" date="2017-11" db="EMBL/GenBank/DDBJ databases">
        <title>De novo assembly and phasing of dikaryotic genomes from two isolates of Puccinia coronata f. sp. avenae, the causal agent of oat crown rust.</title>
        <authorList>
            <person name="Miller M.E."/>
            <person name="Zhang Y."/>
            <person name="Omidvar V."/>
            <person name="Sperschneider J."/>
            <person name="Schwessinger B."/>
            <person name="Raley C."/>
            <person name="Palmer J.M."/>
            <person name="Garnica D."/>
            <person name="Upadhyaya N."/>
            <person name="Rathjen J."/>
            <person name="Taylor J.M."/>
            <person name="Park R.F."/>
            <person name="Dodds P.N."/>
            <person name="Hirsch C.D."/>
            <person name="Kianian S.F."/>
            <person name="Figueroa M."/>
        </authorList>
    </citation>
    <scope>NUCLEOTIDE SEQUENCE [LARGE SCALE GENOMIC DNA]</scope>
    <source>
        <strain evidence="2">12NC29</strain>
    </source>
</reference>
<comment type="caution">
    <text evidence="2">The sequence shown here is derived from an EMBL/GenBank/DDBJ whole genome shotgun (WGS) entry which is preliminary data.</text>
</comment>
<dbReference type="Proteomes" id="UP000235388">
    <property type="component" value="Unassembled WGS sequence"/>
</dbReference>
<gene>
    <name evidence="2" type="ORF">PCANC_19091</name>
</gene>
<evidence type="ECO:0000256" key="1">
    <source>
        <dbReference type="SAM" id="MobiDB-lite"/>
    </source>
</evidence>
<sequence>MRLTAPARWKHWSQLLREALVSVAETYRSSLLEALVSVAETNGSSNWKHCSQSRAQRLQLLEAPLSVAETNNSSYWSNRSHLRRSTSAAAGTKTHSSSCWNQDQQFELLEPLVTVAMANGPSRRNFDVEKG</sequence>
<dbReference type="EMBL" id="PGCJ01000877">
    <property type="protein sequence ID" value="PLW16170.1"/>
    <property type="molecule type" value="Genomic_DNA"/>
</dbReference>
<protein>
    <submittedName>
        <fullName evidence="2">Uncharacterized protein</fullName>
    </submittedName>
</protein>
<evidence type="ECO:0000313" key="2">
    <source>
        <dbReference type="EMBL" id="PLW16170.1"/>
    </source>
</evidence>
<feature type="region of interest" description="Disordered" evidence="1">
    <location>
        <begin position="78"/>
        <end position="98"/>
    </location>
</feature>
<name>A0A2N5SSL0_9BASI</name>
<evidence type="ECO:0000313" key="3">
    <source>
        <dbReference type="Proteomes" id="UP000235388"/>
    </source>
</evidence>
<proteinExistence type="predicted"/>